<reference evidence="3 4" key="1">
    <citation type="submission" date="2016-03" db="EMBL/GenBank/DDBJ databases">
        <authorList>
            <consortium name="Pathogen Informatics"/>
        </authorList>
    </citation>
    <scope>NUCLEOTIDE SEQUENCE [LARGE SCALE GENOMIC DNA]</scope>
    <source>
        <strain evidence="3 4">NCTC13364</strain>
    </source>
</reference>
<dbReference type="InterPro" id="IPR051267">
    <property type="entry name" value="STEAP_metalloreductase"/>
</dbReference>
<evidence type="ECO:0000313" key="3">
    <source>
        <dbReference type="EMBL" id="SAI41389.1"/>
    </source>
</evidence>
<dbReference type="InterPro" id="IPR036291">
    <property type="entry name" value="NAD(P)-bd_dom_sf"/>
</dbReference>
<dbReference type="AlphaFoldDB" id="A0A157Q8I9"/>
<keyword evidence="1" id="KW-0560">Oxidoreductase</keyword>
<sequence>MKIGILNTGNVGSRLARAWAAAGHSLVLAKDGEDRKLAPLLAELGGSARLGSIEQAAAFGEAALFSVYWPRVDAVIDAVGKALDGKVVIETMNPLGVTADFVHFHDRAFMRDNSTAHYLQKRLPGARVVKAFSLLAAPVLEAAAWTAAPVKPSVLYATDDADAGLVVRGLIEDAGFRPVNAGPLEAARQLEQLGVLLHHVALNEFRGDAELIRLGVSIIEANPGPVVRERIA</sequence>
<dbReference type="OrthoDB" id="5499754at2"/>
<dbReference type="Proteomes" id="UP000077037">
    <property type="component" value="Unassembled WGS sequence"/>
</dbReference>
<evidence type="ECO:0000313" key="4">
    <source>
        <dbReference type="Proteomes" id="UP000077037"/>
    </source>
</evidence>
<evidence type="ECO:0000256" key="1">
    <source>
        <dbReference type="ARBA" id="ARBA00023002"/>
    </source>
</evidence>
<accession>A0A157Q8I9</accession>
<dbReference type="PANTHER" id="PTHR14239:SF10">
    <property type="entry name" value="REDUCTASE"/>
    <property type="match status" value="1"/>
</dbReference>
<dbReference type="PANTHER" id="PTHR14239">
    <property type="entry name" value="DUDULIN-RELATED"/>
    <property type="match status" value="1"/>
</dbReference>
<proteinExistence type="predicted"/>
<evidence type="ECO:0000259" key="2">
    <source>
        <dbReference type="Pfam" id="PF03807"/>
    </source>
</evidence>
<name>A0A157Q8I9_9BORD</name>
<dbReference type="Pfam" id="PF03807">
    <property type="entry name" value="F420_oxidored"/>
    <property type="match status" value="1"/>
</dbReference>
<dbReference type="GO" id="GO:0016491">
    <property type="term" value="F:oxidoreductase activity"/>
    <property type="evidence" value="ECO:0007669"/>
    <property type="project" value="UniProtKB-KW"/>
</dbReference>
<dbReference type="SUPFAM" id="SSF51735">
    <property type="entry name" value="NAD(P)-binding Rossmann-fold domains"/>
    <property type="match status" value="1"/>
</dbReference>
<dbReference type="EMBL" id="FKBS01000017">
    <property type="protein sequence ID" value="SAI41389.1"/>
    <property type="molecule type" value="Genomic_DNA"/>
</dbReference>
<feature type="domain" description="Pyrroline-5-carboxylate reductase catalytic N-terminal" evidence="2">
    <location>
        <begin position="2"/>
        <end position="94"/>
    </location>
</feature>
<dbReference type="InterPro" id="IPR028939">
    <property type="entry name" value="P5C_Rdtase_cat_N"/>
</dbReference>
<dbReference type="Gene3D" id="3.40.50.720">
    <property type="entry name" value="NAD(P)-binding Rossmann-like Domain"/>
    <property type="match status" value="1"/>
</dbReference>
<protein>
    <submittedName>
        <fullName evidence="3">NADPH-dependent F420 reductase</fullName>
    </submittedName>
</protein>
<organism evidence="3 4">
    <name type="scientific">Bordetella ansorpii</name>
    <dbReference type="NCBI Taxonomy" id="288768"/>
    <lineage>
        <taxon>Bacteria</taxon>
        <taxon>Pseudomonadati</taxon>
        <taxon>Pseudomonadota</taxon>
        <taxon>Betaproteobacteria</taxon>
        <taxon>Burkholderiales</taxon>
        <taxon>Alcaligenaceae</taxon>
        <taxon>Bordetella</taxon>
    </lineage>
</organism>
<gene>
    <name evidence="3" type="ORF">SAMEA1982600_03293</name>
</gene>